<gene>
    <name evidence="6" type="ORF">ABID41_001307</name>
</gene>
<dbReference type="Pfam" id="PF00027">
    <property type="entry name" value="cNMP_binding"/>
    <property type="match status" value="1"/>
</dbReference>
<dbReference type="PANTHER" id="PTHR24567:SF74">
    <property type="entry name" value="HTH-TYPE TRANSCRIPTIONAL REGULATOR ARCR"/>
    <property type="match status" value="1"/>
</dbReference>
<dbReference type="InterPro" id="IPR036390">
    <property type="entry name" value="WH_DNA-bd_sf"/>
</dbReference>
<dbReference type="InterPro" id="IPR018490">
    <property type="entry name" value="cNMP-bd_dom_sf"/>
</dbReference>
<dbReference type="SUPFAM" id="SSF46785">
    <property type="entry name" value="Winged helix' DNA-binding domain"/>
    <property type="match status" value="1"/>
</dbReference>
<dbReference type="InterPro" id="IPR012318">
    <property type="entry name" value="HTH_CRP"/>
</dbReference>
<dbReference type="InterPro" id="IPR000595">
    <property type="entry name" value="cNMP-bd_dom"/>
</dbReference>
<dbReference type="CDD" id="cd00038">
    <property type="entry name" value="CAP_ED"/>
    <property type="match status" value="1"/>
</dbReference>
<evidence type="ECO:0000313" key="7">
    <source>
        <dbReference type="Proteomes" id="UP001549110"/>
    </source>
</evidence>
<dbReference type="InterPro" id="IPR036388">
    <property type="entry name" value="WH-like_DNA-bd_sf"/>
</dbReference>
<dbReference type="PANTHER" id="PTHR24567">
    <property type="entry name" value="CRP FAMILY TRANSCRIPTIONAL REGULATORY PROTEIN"/>
    <property type="match status" value="1"/>
</dbReference>
<dbReference type="PROSITE" id="PS51063">
    <property type="entry name" value="HTH_CRP_2"/>
    <property type="match status" value="1"/>
</dbReference>
<name>A0ABV2EGY5_9CAUL</name>
<evidence type="ECO:0000256" key="2">
    <source>
        <dbReference type="ARBA" id="ARBA00023125"/>
    </source>
</evidence>
<accession>A0ABV2EGY5</accession>
<feature type="domain" description="Cyclic nucleotide-binding" evidence="4">
    <location>
        <begin position="36"/>
        <end position="119"/>
    </location>
</feature>
<comment type="caution">
    <text evidence="6">The sequence shown here is derived from an EMBL/GenBank/DDBJ whole genome shotgun (WGS) entry which is preliminary data.</text>
</comment>
<evidence type="ECO:0000259" key="5">
    <source>
        <dbReference type="PROSITE" id="PS51063"/>
    </source>
</evidence>
<keyword evidence="3" id="KW-0804">Transcription</keyword>
<keyword evidence="7" id="KW-1185">Reference proteome</keyword>
<sequence length="228" mass="24661">MANDRELALTVLRASRWMIPLPQGLAELLAAEGALRRHDPGSWLQAEGDEAAGVMVLVQGAAELYGRASNQKDVCLAYLKSGAAWGQTPDFGGGPRLATVICAEPCLVLHLSDQTLRRIAHARPDVWQAVTGLLYLQLGVAMQWAADLLALGPRERIATRLLSMMQAGAPNDVFHLSQQSLAEMVGLTRKTVNLHLAALRDEGAVQLEYGRIRILDAARLQRAVTAQA</sequence>
<organism evidence="6 7">
    <name type="scientific">Phenylobacterium koreense</name>
    <dbReference type="NCBI Taxonomy" id="266125"/>
    <lineage>
        <taxon>Bacteria</taxon>
        <taxon>Pseudomonadati</taxon>
        <taxon>Pseudomonadota</taxon>
        <taxon>Alphaproteobacteria</taxon>
        <taxon>Caulobacterales</taxon>
        <taxon>Caulobacteraceae</taxon>
        <taxon>Phenylobacterium</taxon>
    </lineage>
</organism>
<evidence type="ECO:0000256" key="3">
    <source>
        <dbReference type="ARBA" id="ARBA00023163"/>
    </source>
</evidence>
<dbReference type="Proteomes" id="UP001549110">
    <property type="component" value="Unassembled WGS sequence"/>
</dbReference>
<dbReference type="EMBL" id="JBEPLU010000001">
    <property type="protein sequence ID" value="MET3526212.1"/>
    <property type="molecule type" value="Genomic_DNA"/>
</dbReference>
<protein>
    <submittedName>
        <fullName evidence="6">CRP-like cAMP-binding protein</fullName>
    </submittedName>
</protein>
<keyword evidence="1" id="KW-0805">Transcription regulation</keyword>
<dbReference type="RefSeq" id="WP_331927792.1">
    <property type="nucleotide sequence ID" value="NZ_JBEPLU010000001.1"/>
</dbReference>
<evidence type="ECO:0000256" key="1">
    <source>
        <dbReference type="ARBA" id="ARBA00023015"/>
    </source>
</evidence>
<reference evidence="6 7" key="1">
    <citation type="submission" date="2024-06" db="EMBL/GenBank/DDBJ databases">
        <title>Genomic Encyclopedia of Type Strains, Phase IV (KMG-IV): sequencing the most valuable type-strain genomes for metagenomic binning, comparative biology and taxonomic classification.</title>
        <authorList>
            <person name="Goeker M."/>
        </authorList>
    </citation>
    <scope>NUCLEOTIDE SEQUENCE [LARGE SCALE GENOMIC DNA]</scope>
    <source>
        <strain evidence="6 7">DSM 17809</strain>
    </source>
</reference>
<evidence type="ECO:0000313" key="6">
    <source>
        <dbReference type="EMBL" id="MET3526212.1"/>
    </source>
</evidence>
<proteinExistence type="predicted"/>
<dbReference type="SUPFAM" id="SSF51206">
    <property type="entry name" value="cAMP-binding domain-like"/>
    <property type="match status" value="1"/>
</dbReference>
<dbReference type="PROSITE" id="PS50042">
    <property type="entry name" value="CNMP_BINDING_3"/>
    <property type="match status" value="1"/>
</dbReference>
<dbReference type="Gene3D" id="1.10.10.10">
    <property type="entry name" value="Winged helix-like DNA-binding domain superfamily/Winged helix DNA-binding domain"/>
    <property type="match status" value="1"/>
</dbReference>
<dbReference type="SMART" id="SM00419">
    <property type="entry name" value="HTH_CRP"/>
    <property type="match status" value="1"/>
</dbReference>
<dbReference type="InterPro" id="IPR014710">
    <property type="entry name" value="RmlC-like_jellyroll"/>
</dbReference>
<dbReference type="Gene3D" id="2.60.120.10">
    <property type="entry name" value="Jelly Rolls"/>
    <property type="match status" value="1"/>
</dbReference>
<dbReference type="InterPro" id="IPR050397">
    <property type="entry name" value="Env_Response_Regulators"/>
</dbReference>
<dbReference type="Pfam" id="PF13545">
    <property type="entry name" value="HTH_Crp_2"/>
    <property type="match status" value="1"/>
</dbReference>
<keyword evidence="2" id="KW-0238">DNA-binding</keyword>
<evidence type="ECO:0000259" key="4">
    <source>
        <dbReference type="PROSITE" id="PS50042"/>
    </source>
</evidence>
<feature type="domain" description="HTH crp-type" evidence="5">
    <location>
        <begin position="151"/>
        <end position="218"/>
    </location>
</feature>